<feature type="domain" description="HTH LytTR-type" evidence="3">
    <location>
        <begin position="149"/>
        <end position="253"/>
    </location>
</feature>
<dbReference type="Pfam" id="PF04397">
    <property type="entry name" value="LytTR"/>
    <property type="match status" value="1"/>
</dbReference>
<dbReference type="Pfam" id="PF00072">
    <property type="entry name" value="Response_reg"/>
    <property type="match status" value="1"/>
</dbReference>
<evidence type="ECO:0000259" key="3">
    <source>
        <dbReference type="PROSITE" id="PS50930"/>
    </source>
</evidence>
<evidence type="ECO:0000313" key="5">
    <source>
        <dbReference type="EMBL" id="SHK02850.1"/>
    </source>
</evidence>
<name>A0A1M6P4L6_9FLAO</name>
<keyword evidence="7" id="KW-1185">Reference proteome</keyword>
<evidence type="ECO:0000313" key="7">
    <source>
        <dbReference type="Proteomes" id="UP000198940"/>
    </source>
</evidence>
<dbReference type="RefSeq" id="WP_072875615.1">
    <property type="nucleotide sequence ID" value="NZ_FOKU01000001.1"/>
</dbReference>
<dbReference type="InterPro" id="IPR011006">
    <property type="entry name" value="CheY-like_superfamily"/>
</dbReference>
<dbReference type="SMART" id="SM00448">
    <property type="entry name" value="REC"/>
    <property type="match status" value="1"/>
</dbReference>
<feature type="domain" description="Response regulatory" evidence="2">
    <location>
        <begin position="4"/>
        <end position="117"/>
    </location>
</feature>
<accession>A0A3A1NU81</accession>
<dbReference type="SUPFAM" id="SSF52172">
    <property type="entry name" value="CheY-like"/>
    <property type="match status" value="1"/>
</dbReference>
<dbReference type="GO" id="GO:0000156">
    <property type="term" value="F:phosphorelay response regulator activity"/>
    <property type="evidence" value="ECO:0007669"/>
    <property type="project" value="InterPro"/>
</dbReference>
<dbReference type="PROSITE" id="PS50110">
    <property type="entry name" value="RESPONSE_REGULATORY"/>
    <property type="match status" value="1"/>
</dbReference>
<evidence type="ECO:0000313" key="6">
    <source>
        <dbReference type="Proteomes" id="UP000184031"/>
    </source>
</evidence>
<dbReference type="Gene3D" id="3.40.50.2300">
    <property type="match status" value="1"/>
</dbReference>
<accession>A0A1M6P4L6</accession>
<proteinExistence type="predicted"/>
<dbReference type="EMBL" id="FOKU01000001">
    <property type="protein sequence ID" value="SFB66319.1"/>
    <property type="molecule type" value="Genomic_DNA"/>
</dbReference>
<dbReference type="EMBL" id="FRAT01000001">
    <property type="protein sequence ID" value="SHK02850.1"/>
    <property type="molecule type" value="Genomic_DNA"/>
</dbReference>
<dbReference type="PANTHER" id="PTHR37299">
    <property type="entry name" value="TRANSCRIPTIONAL REGULATOR-RELATED"/>
    <property type="match status" value="1"/>
</dbReference>
<dbReference type="AlphaFoldDB" id="A0A1M6P4L6"/>
<dbReference type="SMART" id="SM00850">
    <property type="entry name" value="LytTR"/>
    <property type="match status" value="1"/>
</dbReference>
<reference evidence="5 6" key="1">
    <citation type="submission" date="2016-11" db="EMBL/GenBank/DDBJ databases">
        <authorList>
            <person name="Varghese N."/>
            <person name="Submissions S."/>
        </authorList>
    </citation>
    <scope>NUCLEOTIDE SEQUENCE [LARGE SCALE GENOMIC DNA]</scope>
    <source>
        <strain evidence="5 6">CGMCC 1.12174</strain>
        <strain evidence="4 7">DSM 26351</strain>
    </source>
</reference>
<sequence>MKYKTIVIDDELLARQRVLDLLKEYPEFEIVGKCRNGEESIAAIDRQGPDVVFLDIQLKDMDGFDILKSINPKKFPLVVFITAYDHYAIEAFNAFAIDFLLKPFRNDRFAESIRKLKFNLEANDYEEKFKKLLSQFHNMVEVQHTTSRLFVRQGNKTIMVEMDNIKYIIASGYYCEIYVEDKKYVLRESLKSMLEKLNDPKFIRIHRSTIINTDFILELVHSEFNEIDVRMKNQKLFRVSKSYRKDFLDNLGVK</sequence>
<dbReference type="Gene3D" id="2.40.50.1020">
    <property type="entry name" value="LytTr DNA-binding domain"/>
    <property type="match status" value="1"/>
</dbReference>
<dbReference type="STRING" id="1055723.SAMN05216293_0031"/>
<comment type="caution">
    <text evidence="5">The sequence shown here is derived from an EMBL/GenBank/DDBJ whole genome shotgun (WGS) entry which is preliminary data.</text>
</comment>
<evidence type="ECO:0000313" key="4">
    <source>
        <dbReference type="EMBL" id="SFB66319.1"/>
    </source>
</evidence>
<dbReference type="InterPro" id="IPR007492">
    <property type="entry name" value="LytTR_DNA-bd_dom"/>
</dbReference>
<dbReference type="GO" id="GO:0003677">
    <property type="term" value="F:DNA binding"/>
    <property type="evidence" value="ECO:0007669"/>
    <property type="project" value="InterPro"/>
</dbReference>
<evidence type="ECO:0000256" key="1">
    <source>
        <dbReference type="PROSITE-ProRule" id="PRU00169"/>
    </source>
</evidence>
<dbReference type="InterPro" id="IPR046947">
    <property type="entry name" value="LytR-like"/>
</dbReference>
<dbReference type="Proteomes" id="UP000184031">
    <property type="component" value="Unassembled WGS sequence"/>
</dbReference>
<dbReference type="Proteomes" id="UP000198940">
    <property type="component" value="Unassembled WGS sequence"/>
</dbReference>
<organism evidence="5 6">
    <name type="scientific">Flagellimonas taeanensis</name>
    <dbReference type="NCBI Taxonomy" id="1005926"/>
    <lineage>
        <taxon>Bacteria</taxon>
        <taxon>Pseudomonadati</taxon>
        <taxon>Bacteroidota</taxon>
        <taxon>Flavobacteriia</taxon>
        <taxon>Flavobacteriales</taxon>
        <taxon>Flavobacteriaceae</taxon>
        <taxon>Flagellimonas</taxon>
    </lineage>
</organism>
<gene>
    <name evidence="4" type="ORF">SAMN04487891_10131</name>
    <name evidence="5" type="ORF">SAMN05216293_0031</name>
</gene>
<dbReference type="PANTHER" id="PTHR37299:SF1">
    <property type="entry name" value="STAGE 0 SPORULATION PROTEIN A HOMOLOG"/>
    <property type="match status" value="1"/>
</dbReference>
<dbReference type="InterPro" id="IPR001789">
    <property type="entry name" value="Sig_transdc_resp-reg_receiver"/>
</dbReference>
<evidence type="ECO:0000259" key="2">
    <source>
        <dbReference type="PROSITE" id="PS50110"/>
    </source>
</evidence>
<dbReference type="PROSITE" id="PS50930">
    <property type="entry name" value="HTH_LYTTR"/>
    <property type="match status" value="1"/>
</dbReference>
<dbReference type="OrthoDB" id="2168082at2"/>
<protein>
    <submittedName>
        <fullName evidence="5">Two component transcriptional regulator, LytTR family</fullName>
    </submittedName>
</protein>
<feature type="modified residue" description="4-aspartylphosphate" evidence="1">
    <location>
        <position position="55"/>
    </location>
</feature>
<keyword evidence="1" id="KW-0597">Phosphoprotein</keyword>